<accession>A0AA48I276</accession>
<name>A0AA48I276_9FIRM</name>
<dbReference type="AlphaFoldDB" id="A0AA48I276"/>
<dbReference type="KEGG" id="ips:CfP315_0059"/>
<proteinExistence type="predicted"/>
<evidence type="ECO:0000313" key="1">
    <source>
        <dbReference type="EMBL" id="BED91567.1"/>
    </source>
</evidence>
<dbReference type="InterPro" id="IPR025460">
    <property type="entry name" value="DUF4280"/>
</dbReference>
<dbReference type="Proteomes" id="UP001337580">
    <property type="component" value="Chromosome"/>
</dbReference>
<gene>
    <name evidence="1" type="ORF">CfP315_0059</name>
</gene>
<dbReference type="Pfam" id="PF14107">
    <property type="entry name" value="DUF4280"/>
    <property type="match status" value="1"/>
</dbReference>
<sequence length="151" mass="15576">MANPVVNASILKCSMSCMLTVGVPVPRAPSYPPGVFGQINVLPDKMVNITNMPAANIGDTNGKVIFPPSNSCQSQINPTVISASALASIPPAPPSFVPAPCTPIFSTPWAPSCSTCTIKNQPALNKTSKLNCSMGGVIEIVNSPAVTVNIK</sequence>
<protein>
    <submittedName>
        <fullName evidence="1">DUF4280 domain-containing protein</fullName>
    </submittedName>
</protein>
<organism evidence="1">
    <name type="scientific">Candidatus Improbicoccus pseudotrichonymphae</name>
    <dbReference type="NCBI Taxonomy" id="3033792"/>
    <lineage>
        <taxon>Bacteria</taxon>
        <taxon>Bacillati</taxon>
        <taxon>Bacillota</taxon>
        <taxon>Clostridia</taxon>
        <taxon>Candidatus Improbicoccus</taxon>
    </lineage>
</organism>
<reference evidence="1" key="1">
    <citation type="journal article" date="2023" name="ISME J.">
        <title>Emergence of putative energy parasites within Clostridia revealed by genome analysis of a novel endosymbiotic clade.</title>
        <authorList>
            <person name="Takahashi K."/>
            <person name="Kuwahara H."/>
            <person name="Horikawa Y."/>
            <person name="Izawa K."/>
            <person name="Kato D."/>
            <person name="Inagaki T."/>
            <person name="Yuki M."/>
            <person name="Ohkuma M."/>
            <person name="Hongoh Y."/>
        </authorList>
    </citation>
    <scope>NUCLEOTIDE SEQUENCE</scope>
    <source>
        <strain evidence="1">CfP3-15</strain>
    </source>
</reference>
<dbReference type="EMBL" id="AP027924">
    <property type="protein sequence ID" value="BED91567.1"/>
    <property type="molecule type" value="Genomic_DNA"/>
</dbReference>